<dbReference type="GO" id="GO:0009279">
    <property type="term" value="C:cell outer membrane"/>
    <property type="evidence" value="ECO:0007669"/>
    <property type="project" value="UniProtKB-SubCell"/>
</dbReference>
<evidence type="ECO:0000256" key="1">
    <source>
        <dbReference type="ARBA" id="ARBA00004442"/>
    </source>
</evidence>
<dbReference type="InterPro" id="IPR011250">
    <property type="entry name" value="OMP/PagP_B-barrel"/>
</dbReference>
<dbReference type="InterPro" id="IPR051692">
    <property type="entry name" value="OMP-like"/>
</dbReference>
<dbReference type="Gene3D" id="2.40.160.20">
    <property type="match status" value="1"/>
</dbReference>
<comment type="subcellular location">
    <subcellularLocation>
        <location evidence="1">Cell outer membrane</location>
    </subcellularLocation>
</comment>
<keyword evidence="3" id="KW-0472">Membrane</keyword>
<gene>
    <name evidence="7" type="ORF">KMZ68_18650</name>
</gene>
<dbReference type="AlphaFoldDB" id="A0A975NTZ3"/>
<keyword evidence="2" id="KW-0732">Signal</keyword>
<keyword evidence="4" id="KW-0998">Cell outer membrane</keyword>
<organism evidence="7 8">
    <name type="scientific">Bradyrhizobium sediminis</name>
    <dbReference type="NCBI Taxonomy" id="2840469"/>
    <lineage>
        <taxon>Bacteria</taxon>
        <taxon>Pseudomonadati</taxon>
        <taxon>Pseudomonadota</taxon>
        <taxon>Alphaproteobacteria</taxon>
        <taxon>Hyphomicrobiales</taxon>
        <taxon>Nitrobacteraceae</taxon>
        <taxon>Bradyrhizobium</taxon>
    </lineage>
</organism>
<comment type="similarity">
    <text evidence="5">Belongs to the Omp25/RopB family.</text>
</comment>
<dbReference type="PANTHER" id="PTHR34001:SF3">
    <property type="entry name" value="BLL7405 PROTEIN"/>
    <property type="match status" value="1"/>
</dbReference>
<evidence type="ECO:0000256" key="3">
    <source>
        <dbReference type="ARBA" id="ARBA00023136"/>
    </source>
</evidence>
<dbReference type="PANTHER" id="PTHR34001">
    <property type="entry name" value="BLL7405 PROTEIN"/>
    <property type="match status" value="1"/>
</dbReference>
<sequence>MAAIPAASAADLAPRYTKAPPVMVEVWNWTGFYIGGNAGYSWGRSNSDVSYFNTATGLPIVPPAGSITSAAFDMNGGIAGGQAGYNWQTGSWVWGVEADIQWSGEKGSSRFLCAPLAQLGGACLPGLTALIPGVTGTSLALDQSLEWFGTARLRGGFLVSPRVLLYGTGGLAYGSIKTSGTLSGFTPGDVPVSISGSSTETHLGWTVGAGIEGKITQNWSAKLEYLYMDLGRYDSLTLSLAPASLIGAHVSSHFTDHILRAGINYQFGGPVVAKY</sequence>
<protein>
    <submittedName>
        <fullName evidence="7">Porin family protein</fullName>
    </submittedName>
</protein>
<evidence type="ECO:0000313" key="7">
    <source>
        <dbReference type="EMBL" id="QWG20945.1"/>
    </source>
</evidence>
<accession>A0A975NTZ3</accession>
<dbReference type="EMBL" id="CP076135">
    <property type="protein sequence ID" value="QWG20945.1"/>
    <property type="molecule type" value="Genomic_DNA"/>
</dbReference>
<dbReference type="KEGG" id="bsei:KMZ68_18650"/>
<evidence type="ECO:0000313" key="8">
    <source>
        <dbReference type="Proteomes" id="UP000680805"/>
    </source>
</evidence>
<dbReference type="Proteomes" id="UP000680805">
    <property type="component" value="Chromosome"/>
</dbReference>
<evidence type="ECO:0000259" key="6">
    <source>
        <dbReference type="Pfam" id="PF13505"/>
    </source>
</evidence>
<evidence type="ECO:0000256" key="4">
    <source>
        <dbReference type="ARBA" id="ARBA00023237"/>
    </source>
</evidence>
<evidence type="ECO:0000256" key="2">
    <source>
        <dbReference type="ARBA" id="ARBA00022729"/>
    </source>
</evidence>
<feature type="domain" description="Outer membrane protein beta-barrel" evidence="6">
    <location>
        <begin position="3"/>
        <end position="267"/>
    </location>
</feature>
<evidence type="ECO:0000256" key="5">
    <source>
        <dbReference type="ARBA" id="ARBA00038306"/>
    </source>
</evidence>
<proteinExistence type="inferred from homology"/>
<dbReference type="InterPro" id="IPR027385">
    <property type="entry name" value="Beta-barrel_OMP"/>
</dbReference>
<reference evidence="7" key="1">
    <citation type="submission" date="2021-06" db="EMBL/GenBank/DDBJ databases">
        <title>Bradyrhizobium sp. S2-11-2 Genome sequencing.</title>
        <authorList>
            <person name="Jin L."/>
        </authorList>
    </citation>
    <scope>NUCLEOTIDE SEQUENCE</scope>
    <source>
        <strain evidence="7">S2-11-2</strain>
    </source>
</reference>
<dbReference type="Pfam" id="PF13505">
    <property type="entry name" value="OMP_b-brl"/>
    <property type="match status" value="1"/>
</dbReference>
<dbReference type="SUPFAM" id="SSF56925">
    <property type="entry name" value="OMPA-like"/>
    <property type="match status" value="1"/>
</dbReference>
<name>A0A975NTZ3_9BRAD</name>